<dbReference type="Proteomes" id="UP001243989">
    <property type="component" value="Unassembled WGS sequence"/>
</dbReference>
<dbReference type="RefSeq" id="XP_060443337.1">
    <property type="nucleotide sequence ID" value="XM_060595940.1"/>
</dbReference>
<dbReference type="GeneID" id="85480802"/>
<gene>
    <name evidence="2" type="ORF">BDP81DRAFT_52198</name>
</gene>
<feature type="region of interest" description="Disordered" evidence="1">
    <location>
        <begin position="71"/>
        <end position="99"/>
    </location>
</feature>
<comment type="caution">
    <text evidence="2">The sequence shown here is derived from an EMBL/GenBank/DDBJ whole genome shotgun (WGS) entry which is preliminary data.</text>
</comment>
<evidence type="ECO:0000256" key="1">
    <source>
        <dbReference type="SAM" id="MobiDB-lite"/>
    </source>
</evidence>
<evidence type="ECO:0000313" key="3">
    <source>
        <dbReference type="Proteomes" id="UP001243989"/>
    </source>
</evidence>
<protein>
    <submittedName>
        <fullName evidence="2">Uncharacterized protein</fullName>
    </submittedName>
</protein>
<feature type="compositionally biased region" description="Basic and acidic residues" evidence="1">
    <location>
        <begin position="78"/>
        <end position="99"/>
    </location>
</feature>
<dbReference type="EMBL" id="JAHMHQ010000014">
    <property type="protein sequence ID" value="KAK1634730.1"/>
    <property type="molecule type" value="Genomic_DNA"/>
</dbReference>
<organism evidence="2 3">
    <name type="scientific">Colletotrichum phormii</name>
    <dbReference type="NCBI Taxonomy" id="359342"/>
    <lineage>
        <taxon>Eukaryota</taxon>
        <taxon>Fungi</taxon>
        <taxon>Dikarya</taxon>
        <taxon>Ascomycota</taxon>
        <taxon>Pezizomycotina</taxon>
        <taxon>Sordariomycetes</taxon>
        <taxon>Hypocreomycetidae</taxon>
        <taxon>Glomerellales</taxon>
        <taxon>Glomerellaceae</taxon>
        <taxon>Colletotrichum</taxon>
        <taxon>Colletotrichum acutatum species complex</taxon>
    </lineage>
</organism>
<evidence type="ECO:0000313" key="2">
    <source>
        <dbReference type="EMBL" id="KAK1634730.1"/>
    </source>
</evidence>
<dbReference type="AlphaFoldDB" id="A0AAI9ZMJ5"/>
<name>A0AAI9ZMJ5_9PEZI</name>
<proteinExistence type="predicted"/>
<sequence length="174" mass="19069">MQSSNLERVPRANGNSIRAAKVSLSPPLSFCFRRAAALSRTETKLGEGMGQARLWLLENVAVVLLLSEGRNPPGEMEGEGRGKEGGRDVKMDKHGKEGGRPRQTIINLGCCLYRVAFLDLSLSLSLLPLLLRSFFFWFLPSLAIRSRQGLLCCPAYPLSRLLAGTTSPFLTLPP</sequence>
<reference evidence="2" key="1">
    <citation type="submission" date="2021-06" db="EMBL/GenBank/DDBJ databases">
        <title>Comparative genomics, transcriptomics and evolutionary studies reveal genomic signatures of adaptation to plant cell wall in hemibiotrophic fungi.</title>
        <authorList>
            <consortium name="DOE Joint Genome Institute"/>
            <person name="Baroncelli R."/>
            <person name="Diaz J.F."/>
            <person name="Benocci T."/>
            <person name="Peng M."/>
            <person name="Battaglia E."/>
            <person name="Haridas S."/>
            <person name="Andreopoulos W."/>
            <person name="Labutti K."/>
            <person name="Pangilinan J."/>
            <person name="Floch G.L."/>
            <person name="Makela M.R."/>
            <person name="Henrissat B."/>
            <person name="Grigoriev I.V."/>
            <person name="Crouch J.A."/>
            <person name="De Vries R.P."/>
            <person name="Sukno S.A."/>
            <person name="Thon M.R."/>
        </authorList>
    </citation>
    <scope>NUCLEOTIDE SEQUENCE</scope>
    <source>
        <strain evidence="2">CBS 102054</strain>
    </source>
</reference>
<keyword evidence="3" id="KW-1185">Reference proteome</keyword>
<accession>A0AAI9ZMJ5</accession>